<sequence>MELELKQSNLDTGQKLKMLLDAFGHKSNISLVFDFMETDLEDLKPNNLLLDENGVLKLADFGLAKSFGSPNRAYTHQVAVDCVDMKLSISFLAIDCQELIGVDDEPKHTLDEKHMGTEVAVNALGEEWKDYMVRISDESNKQGSSMKQGIMVHGRVHLLLNKGVLGIDQGELERGRASPFEDTLWMPIGVFSTCFIVKTKRGRERDIFELEGYYCASEKMMSANTLFESLYTVKVKSPGPTKVPRIQRLCYSTRPTA</sequence>
<keyword evidence="3" id="KW-0687">Ribonucleoprotein</keyword>
<keyword evidence="2" id="KW-0689">Ribosomal protein</keyword>
<dbReference type="GO" id="GO:0005840">
    <property type="term" value="C:ribosome"/>
    <property type="evidence" value="ECO:0007669"/>
    <property type="project" value="UniProtKB-KW"/>
</dbReference>
<dbReference type="Gene3D" id="1.10.510.10">
    <property type="entry name" value="Transferase(Phosphotransferase) domain 1"/>
    <property type="match status" value="1"/>
</dbReference>
<evidence type="ECO:0000256" key="4">
    <source>
        <dbReference type="ARBA" id="ARBA00035278"/>
    </source>
</evidence>
<feature type="domain" description="Protein kinase" evidence="6">
    <location>
        <begin position="42"/>
        <end position="76"/>
    </location>
</feature>
<dbReference type="GO" id="GO:0004672">
    <property type="term" value="F:protein kinase activity"/>
    <property type="evidence" value="ECO:0007669"/>
    <property type="project" value="InterPro"/>
</dbReference>
<evidence type="ECO:0000256" key="1">
    <source>
        <dbReference type="ARBA" id="ARBA00009312"/>
    </source>
</evidence>
<dbReference type="GO" id="GO:0006412">
    <property type="term" value="P:translation"/>
    <property type="evidence" value="ECO:0007669"/>
    <property type="project" value="InterPro"/>
</dbReference>
<evidence type="ECO:0000259" key="6">
    <source>
        <dbReference type="Pfam" id="PF00069"/>
    </source>
</evidence>
<protein>
    <recommendedName>
        <fullName evidence="4">Small ribosomal subunit protein eS6</fullName>
    </recommendedName>
    <alternativeName>
        <fullName evidence="5">40S ribosomal protein S6</fullName>
    </alternativeName>
</protein>
<accession>A0A1A6GLV1</accession>
<gene>
    <name evidence="7" type="ORF">A6R68_04765</name>
</gene>
<evidence type="ECO:0000256" key="5">
    <source>
        <dbReference type="ARBA" id="ARBA00035403"/>
    </source>
</evidence>
<dbReference type="SMART" id="SM01405">
    <property type="entry name" value="Ribosomal_S6e"/>
    <property type="match status" value="1"/>
</dbReference>
<reference evidence="7 8" key="1">
    <citation type="submission" date="2016-06" db="EMBL/GenBank/DDBJ databases">
        <title>The Draft Genome Sequence and Annotation of the Desert Woodrat Neotoma lepida.</title>
        <authorList>
            <person name="Campbell M."/>
            <person name="Oakeson K.F."/>
            <person name="Yandell M."/>
            <person name="Halpert J.R."/>
            <person name="Dearing D."/>
        </authorList>
    </citation>
    <scope>NUCLEOTIDE SEQUENCE [LARGE SCALE GENOMIC DNA]</scope>
    <source>
        <strain evidence="7">417</strain>
        <tissue evidence="7">Liver</tissue>
    </source>
</reference>
<comment type="similarity">
    <text evidence="1">Belongs to the eukaryotic ribosomal protein eS6 family.</text>
</comment>
<dbReference type="AlphaFoldDB" id="A0A1A6GLV1"/>
<dbReference type="OrthoDB" id="10260596at2759"/>
<dbReference type="SUPFAM" id="SSF56112">
    <property type="entry name" value="Protein kinase-like (PK-like)"/>
    <property type="match status" value="1"/>
</dbReference>
<evidence type="ECO:0000256" key="2">
    <source>
        <dbReference type="ARBA" id="ARBA00022980"/>
    </source>
</evidence>
<dbReference type="STRING" id="56216.A0A1A6GLV1"/>
<dbReference type="InterPro" id="IPR001377">
    <property type="entry name" value="Ribosomal_eS6"/>
</dbReference>
<name>A0A1A6GLV1_NEOLE</name>
<dbReference type="GO" id="GO:0003735">
    <property type="term" value="F:structural constituent of ribosome"/>
    <property type="evidence" value="ECO:0007669"/>
    <property type="project" value="InterPro"/>
</dbReference>
<dbReference type="PANTHER" id="PTHR11502">
    <property type="entry name" value="40S RIBOSOMAL PROTEIN S6"/>
    <property type="match status" value="1"/>
</dbReference>
<dbReference type="InterPro" id="IPR011009">
    <property type="entry name" value="Kinase-like_dom_sf"/>
</dbReference>
<dbReference type="InterPro" id="IPR000719">
    <property type="entry name" value="Prot_kinase_dom"/>
</dbReference>
<dbReference type="GO" id="GO:0005524">
    <property type="term" value="F:ATP binding"/>
    <property type="evidence" value="ECO:0007669"/>
    <property type="project" value="InterPro"/>
</dbReference>
<keyword evidence="8" id="KW-1185">Reference proteome</keyword>
<dbReference type="Pfam" id="PF01092">
    <property type="entry name" value="Ribosomal_S6e"/>
    <property type="match status" value="1"/>
</dbReference>
<organism evidence="7 8">
    <name type="scientific">Neotoma lepida</name>
    <name type="common">Desert woodrat</name>
    <dbReference type="NCBI Taxonomy" id="56216"/>
    <lineage>
        <taxon>Eukaryota</taxon>
        <taxon>Metazoa</taxon>
        <taxon>Chordata</taxon>
        <taxon>Craniata</taxon>
        <taxon>Vertebrata</taxon>
        <taxon>Euteleostomi</taxon>
        <taxon>Mammalia</taxon>
        <taxon>Eutheria</taxon>
        <taxon>Euarchontoglires</taxon>
        <taxon>Glires</taxon>
        <taxon>Rodentia</taxon>
        <taxon>Myomorpha</taxon>
        <taxon>Muroidea</taxon>
        <taxon>Cricetidae</taxon>
        <taxon>Neotominae</taxon>
        <taxon>Neotoma</taxon>
    </lineage>
</organism>
<dbReference type="GO" id="GO:1990904">
    <property type="term" value="C:ribonucleoprotein complex"/>
    <property type="evidence" value="ECO:0007669"/>
    <property type="project" value="UniProtKB-KW"/>
</dbReference>
<dbReference type="EMBL" id="LZPO01087195">
    <property type="protein sequence ID" value="OBS66700.1"/>
    <property type="molecule type" value="Genomic_DNA"/>
</dbReference>
<comment type="caution">
    <text evidence="7">The sequence shown here is derived from an EMBL/GenBank/DDBJ whole genome shotgun (WGS) entry which is preliminary data.</text>
</comment>
<evidence type="ECO:0000313" key="8">
    <source>
        <dbReference type="Proteomes" id="UP000092124"/>
    </source>
</evidence>
<evidence type="ECO:0000256" key="3">
    <source>
        <dbReference type="ARBA" id="ARBA00023274"/>
    </source>
</evidence>
<proteinExistence type="inferred from homology"/>
<evidence type="ECO:0000313" key="7">
    <source>
        <dbReference type="EMBL" id="OBS66700.1"/>
    </source>
</evidence>
<dbReference type="Pfam" id="PF00069">
    <property type="entry name" value="Pkinase"/>
    <property type="match status" value="1"/>
</dbReference>
<dbReference type="Proteomes" id="UP000092124">
    <property type="component" value="Unassembled WGS sequence"/>
</dbReference>